<reference evidence="2 3" key="1">
    <citation type="submission" date="2022-04" db="EMBL/GenBank/DDBJ databases">
        <authorList>
            <person name="Huq M.A."/>
        </authorList>
    </citation>
    <scope>NUCLEOTIDE SEQUENCE [LARGE SCALE GENOMIC DNA]</scope>
    <source>
        <strain evidence="2 3">MAH-33</strain>
    </source>
</reference>
<evidence type="ECO:0000313" key="2">
    <source>
        <dbReference type="EMBL" id="MCK0530549.1"/>
    </source>
</evidence>
<proteinExistence type="predicted"/>
<dbReference type="PROSITE" id="PS50943">
    <property type="entry name" value="HTH_CROC1"/>
    <property type="match status" value="1"/>
</dbReference>
<organism evidence="2 3">
    <name type="scientific">Sphingobium agri</name>
    <dbReference type="NCBI Taxonomy" id="2933566"/>
    <lineage>
        <taxon>Bacteria</taxon>
        <taxon>Pseudomonadati</taxon>
        <taxon>Pseudomonadota</taxon>
        <taxon>Alphaproteobacteria</taxon>
        <taxon>Sphingomonadales</taxon>
        <taxon>Sphingomonadaceae</taxon>
        <taxon>Sphingobium</taxon>
    </lineage>
</organism>
<accession>A0ABT0DU39</accession>
<dbReference type="CDD" id="cd00093">
    <property type="entry name" value="HTH_XRE"/>
    <property type="match status" value="1"/>
</dbReference>
<dbReference type="Gene3D" id="1.10.260.40">
    <property type="entry name" value="lambda repressor-like DNA-binding domains"/>
    <property type="match status" value="1"/>
</dbReference>
<evidence type="ECO:0000313" key="3">
    <source>
        <dbReference type="Proteomes" id="UP001203512"/>
    </source>
</evidence>
<keyword evidence="3" id="KW-1185">Reference proteome</keyword>
<dbReference type="SUPFAM" id="SSF47413">
    <property type="entry name" value="lambda repressor-like DNA-binding domains"/>
    <property type="match status" value="1"/>
</dbReference>
<protein>
    <submittedName>
        <fullName evidence="2">Helix-turn-helix transcriptional regulator</fullName>
    </submittedName>
</protein>
<evidence type="ECO:0000259" key="1">
    <source>
        <dbReference type="PROSITE" id="PS50943"/>
    </source>
</evidence>
<dbReference type="Pfam" id="PF13443">
    <property type="entry name" value="HTH_26"/>
    <property type="match status" value="1"/>
</dbReference>
<gene>
    <name evidence="2" type="ORF">MU848_03000</name>
</gene>
<sequence length="245" mass="27414">MPQKESPGVAAILAQLRHELRVQGIRVADLAARMDVAEPTLWRWLRGRGLTLDNLDRLCLAIGIDVRDLLARSADGGADRFTLAQERVLAADRSLALLFFLVLNGAQRAECQATLGIDEAALDEAIERLRRLGLVDSLPGGRLRPLTSRAVRWRPDGPLDQAFNRVVKHFFLGPSLLEGDARYVSDMLWLGPNGRDRVQALFERLRDDVYLIARQEREAAADTGDWCALFLLVRPLQMARVTEDL</sequence>
<dbReference type="EMBL" id="JALKHS010000005">
    <property type="protein sequence ID" value="MCK0530549.1"/>
    <property type="molecule type" value="Genomic_DNA"/>
</dbReference>
<dbReference type="Proteomes" id="UP001203512">
    <property type="component" value="Unassembled WGS sequence"/>
</dbReference>
<name>A0ABT0DU39_9SPHN</name>
<dbReference type="SMART" id="SM00530">
    <property type="entry name" value="HTH_XRE"/>
    <property type="match status" value="1"/>
</dbReference>
<comment type="caution">
    <text evidence="2">The sequence shown here is derived from an EMBL/GenBank/DDBJ whole genome shotgun (WGS) entry which is preliminary data.</text>
</comment>
<dbReference type="InterPro" id="IPR010982">
    <property type="entry name" value="Lambda_DNA-bd_dom_sf"/>
</dbReference>
<dbReference type="RefSeq" id="WP_247230161.1">
    <property type="nucleotide sequence ID" value="NZ_JALKHS010000005.1"/>
</dbReference>
<feature type="domain" description="HTH cro/C1-type" evidence="1">
    <location>
        <begin position="13"/>
        <end position="69"/>
    </location>
</feature>
<dbReference type="InterPro" id="IPR001387">
    <property type="entry name" value="Cro/C1-type_HTH"/>
</dbReference>